<organism evidence="1 2">
    <name type="scientific">Pseudomonas straminea</name>
    <dbReference type="NCBI Taxonomy" id="47882"/>
    <lineage>
        <taxon>Bacteria</taxon>
        <taxon>Pseudomonadati</taxon>
        <taxon>Pseudomonadota</taxon>
        <taxon>Gammaproteobacteria</taxon>
        <taxon>Pseudomonadales</taxon>
        <taxon>Pseudomonadaceae</taxon>
        <taxon>Phytopseudomonas</taxon>
    </lineage>
</organism>
<reference evidence="2" key="1">
    <citation type="submission" date="2016-10" db="EMBL/GenBank/DDBJ databases">
        <authorList>
            <person name="Varghese N."/>
            <person name="Submissions S."/>
        </authorList>
    </citation>
    <scope>NUCLEOTIDE SEQUENCE [LARGE SCALE GENOMIC DNA]</scope>
    <source>
        <strain evidence="2">JCM 2783</strain>
    </source>
</reference>
<protein>
    <submittedName>
        <fullName evidence="1">Uncharacterized protein</fullName>
    </submittedName>
</protein>
<accession>A0A1I1WN33</accession>
<evidence type="ECO:0000313" key="1">
    <source>
        <dbReference type="EMBL" id="SFD96546.1"/>
    </source>
</evidence>
<name>A0A1I1WN33_PSEOC</name>
<dbReference type="Proteomes" id="UP000243950">
    <property type="component" value="Unassembled WGS sequence"/>
</dbReference>
<gene>
    <name evidence="1" type="ORF">SAMN05216372_10667</name>
</gene>
<dbReference type="AlphaFoldDB" id="A0A1I1WN33"/>
<evidence type="ECO:0000313" key="2">
    <source>
        <dbReference type="Proteomes" id="UP000243950"/>
    </source>
</evidence>
<sequence>MNKRFEKKSKSAKDYRIRNHGCDYNFPYAFRHI</sequence>
<keyword evidence="2" id="KW-1185">Reference proteome</keyword>
<proteinExistence type="predicted"/>
<dbReference type="EMBL" id="FOMO01000006">
    <property type="protein sequence ID" value="SFD96546.1"/>
    <property type="molecule type" value="Genomic_DNA"/>
</dbReference>